<evidence type="ECO:0000256" key="4">
    <source>
        <dbReference type="ARBA" id="ARBA00022553"/>
    </source>
</evidence>
<dbReference type="OrthoDB" id="10255964at2759"/>
<dbReference type="PROSITE" id="PS51741">
    <property type="entry name" value="F_BAR"/>
    <property type="match status" value="1"/>
</dbReference>
<evidence type="ECO:0000259" key="11">
    <source>
        <dbReference type="PROSITE" id="PS51741"/>
    </source>
</evidence>
<accession>L8GQ68</accession>
<evidence type="ECO:0000256" key="3">
    <source>
        <dbReference type="ARBA" id="ARBA00022490"/>
    </source>
</evidence>
<dbReference type="EMBL" id="KB008036">
    <property type="protein sequence ID" value="ELR15110.1"/>
    <property type="molecule type" value="Genomic_DNA"/>
</dbReference>
<dbReference type="Pfam" id="PF00018">
    <property type="entry name" value="SH3_1"/>
    <property type="match status" value="1"/>
</dbReference>
<dbReference type="GO" id="GO:0031982">
    <property type="term" value="C:vesicle"/>
    <property type="evidence" value="ECO:0007669"/>
    <property type="project" value="TreeGrafter"/>
</dbReference>
<feature type="compositionally biased region" description="Basic and acidic residues" evidence="9">
    <location>
        <begin position="130"/>
        <end position="141"/>
    </location>
</feature>
<dbReference type="InterPro" id="IPR001452">
    <property type="entry name" value="SH3_domain"/>
</dbReference>
<dbReference type="OMA" id="AMAHVFK"/>
<comment type="subcellular location">
    <subcellularLocation>
        <location evidence="1">Cytoplasm</location>
        <location evidence="1">Cytoskeleton</location>
    </subcellularLocation>
</comment>
<dbReference type="AlphaFoldDB" id="L8GQ68"/>
<evidence type="ECO:0000256" key="7">
    <source>
        <dbReference type="PROSITE-ProRule" id="PRU00192"/>
    </source>
</evidence>
<dbReference type="RefSeq" id="XP_004337123.1">
    <property type="nucleotide sequence ID" value="XM_004337075.1"/>
</dbReference>
<dbReference type="SMART" id="SM00055">
    <property type="entry name" value="FCH"/>
    <property type="match status" value="1"/>
</dbReference>
<evidence type="ECO:0000256" key="8">
    <source>
        <dbReference type="PROSITE-ProRule" id="PRU01077"/>
    </source>
</evidence>
<evidence type="ECO:0000256" key="6">
    <source>
        <dbReference type="ARBA" id="ARBA00023212"/>
    </source>
</evidence>
<proteinExistence type="predicted"/>
<dbReference type="InterPro" id="IPR001060">
    <property type="entry name" value="FCH_dom"/>
</dbReference>
<feature type="region of interest" description="Disordered" evidence="9">
    <location>
        <begin position="399"/>
        <end position="422"/>
    </location>
</feature>
<feature type="domain" description="SH3" evidence="10">
    <location>
        <begin position="425"/>
        <end position="485"/>
    </location>
</feature>
<dbReference type="GO" id="GO:0016050">
    <property type="term" value="P:vesicle organization"/>
    <property type="evidence" value="ECO:0007669"/>
    <property type="project" value="TreeGrafter"/>
</dbReference>
<dbReference type="STRING" id="1257118.L8GQ68"/>
<reference evidence="12 13" key="1">
    <citation type="journal article" date="2013" name="Genome Biol.">
        <title>Genome of Acanthamoeba castellanii highlights extensive lateral gene transfer and early evolution of tyrosine kinase signaling.</title>
        <authorList>
            <person name="Clarke M."/>
            <person name="Lohan A.J."/>
            <person name="Liu B."/>
            <person name="Lagkouvardos I."/>
            <person name="Roy S."/>
            <person name="Zafar N."/>
            <person name="Bertelli C."/>
            <person name="Schilde C."/>
            <person name="Kianianmomeni A."/>
            <person name="Burglin T.R."/>
            <person name="Frech C."/>
            <person name="Turcotte B."/>
            <person name="Kopec K.O."/>
            <person name="Synnott J.M."/>
            <person name="Choo C."/>
            <person name="Paponov I."/>
            <person name="Finkler A."/>
            <person name="Soon Heng Tan C."/>
            <person name="Hutchins A.P."/>
            <person name="Weinmeier T."/>
            <person name="Rattei T."/>
            <person name="Chu J.S."/>
            <person name="Gimenez G."/>
            <person name="Irimia M."/>
            <person name="Rigden D.J."/>
            <person name="Fitzpatrick D.A."/>
            <person name="Lorenzo-Morales J."/>
            <person name="Bateman A."/>
            <person name="Chiu C.H."/>
            <person name="Tang P."/>
            <person name="Hegemann P."/>
            <person name="Fromm H."/>
            <person name="Raoult D."/>
            <person name="Greub G."/>
            <person name="Miranda-Saavedra D."/>
            <person name="Chen N."/>
            <person name="Nash P."/>
            <person name="Ginger M.L."/>
            <person name="Horn M."/>
            <person name="Schaap P."/>
            <person name="Caler L."/>
            <person name="Loftus B."/>
        </authorList>
    </citation>
    <scope>NUCLEOTIDE SEQUENCE [LARGE SCALE GENOMIC DNA]</scope>
    <source>
        <strain evidence="12 13">Neff</strain>
    </source>
</reference>
<dbReference type="PRINTS" id="PR00452">
    <property type="entry name" value="SH3DOMAIN"/>
</dbReference>
<dbReference type="Pfam" id="PF00611">
    <property type="entry name" value="FCH"/>
    <property type="match status" value="1"/>
</dbReference>
<dbReference type="SUPFAM" id="SSF50044">
    <property type="entry name" value="SH3-domain"/>
    <property type="match status" value="2"/>
</dbReference>
<evidence type="ECO:0000256" key="1">
    <source>
        <dbReference type="ARBA" id="ARBA00004245"/>
    </source>
</evidence>
<dbReference type="GO" id="GO:0051130">
    <property type="term" value="P:positive regulation of cellular component organization"/>
    <property type="evidence" value="ECO:0007669"/>
    <property type="project" value="UniProtKB-ARBA"/>
</dbReference>
<evidence type="ECO:0000313" key="12">
    <source>
        <dbReference type="EMBL" id="ELR15110.1"/>
    </source>
</evidence>
<sequence length="485" mass="52486">MGFSDELWDGFTPVATKGREGKNFVTEVYNFMKKRREIELEYAKKLNALVKSVKVGDAGTLDSAWCVVKTETDSIANAHSTFAERLGTEVETTQKNWLTETAKTRKELKANGKKLVSQLQAAQSTVEKAKAKYEGSRKKQDAVQAEANADPNPKNQKKLQAEVKNAEKADDEYKKSVEKLKNMESRFYDSEMPQILAELQSMEEARVAMMKTSFNSFVMAQATVHPAIKSSCEAMSSAAASINVDSDVRGFISSNKTGKTPPPRTEYEAYDSALGACKPAPGSSQSFSSFPTSSPASSGSFAAPMTRSAPPSSSTPTYSAPSNHSSPLAASAPMSGGDEATIMVKAQYAYTTSEPNELSFTEGALIKVTYQDDSGWWEGELNGRVGVFPSNHVTVISGGGGSLSTPAPMSPGASDSYDSTGGGEQKFDQCKALYAYKAEDEDELTISEGDILTIEDEDDEGWYYGRNAQGAYGKFPSNYVELLQY</sequence>
<evidence type="ECO:0000256" key="5">
    <source>
        <dbReference type="ARBA" id="ARBA00023054"/>
    </source>
</evidence>
<protein>
    <submittedName>
        <fullName evidence="12">SH3 domain containing protein</fullName>
    </submittedName>
</protein>
<feature type="region of interest" description="Disordered" evidence="9">
    <location>
        <begin position="130"/>
        <end position="158"/>
    </location>
</feature>
<feature type="region of interest" description="Disordered" evidence="9">
    <location>
        <begin position="298"/>
        <end position="335"/>
    </location>
</feature>
<name>L8GQ68_ACACF</name>
<evidence type="ECO:0000256" key="9">
    <source>
        <dbReference type="SAM" id="MobiDB-lite"/>
    </source>
</evidence>
<dbReference type="FunFam" id="2.30.30.40:FF:000072">
    <property type="entry name" value="Unconventional Myosin IB"/>
    <property type="match status" value="1"/>
</dbReference>
<feature type="domain" description="F-BAR" evidence="11">
    <location>
        <begin position="1"/>
        <end position="247"/>
    </location>
</feature>
<dbReference type="PANTHER" id="PTHR23065:SF7">
    <property type="entry name" value="NOSTRIN, ISOFORM H"/>
    <property type="match status" value="1"/>
</dbReference>
<dbReference type="Proteomes" id="UP000011083">
    <property type="component" value="Unassembled WGS sequence"/>
</dbReference>
<keyword evidence="13" id="KW-1185">Reference proteome</keyword>
<dbReference type="Gene3D" id="2.30.30.40">
    <property type="entry name" value="SH3 Domains"/>
    <property type="match status" value="2"/>
</dbReference>
<keyword evidence="6" id="KW-0206">Cytoskeleton</keyword>
<evidence type="ECO:0000256" key="2">
    <source>
        <dbReference type="ARBA" id="ARBA00022443"/>
    </source>
</evidence>
<dbReference type="SUPFAM" id="SSF103657">
    <property type="entry name" value="BAR/IMD domain-like"/>
    <property type="match status" value="1"/>
</dbReference>
<keyword evidence="5 8" id="KW-0175">Coiled coil</keyword>
<dbReference type="GeneID" id="14915638"/>
<dbReference type="Pfam" id="PF14604">
    <property type="entry name" value="SH3_9"/>
    <property type="match status" value="1"/>
</dbReference>
<dbReference type="InterPro" id="IPR036028">
    <property type="entry name" value="SH3-like_dom_sf"/>
</dbReference>
<gene>
    <name evidence="12" type="ORF">ACA1_215920</name>
</gene>
<feature type="domain" description="SH3" evidence="10">
    <location>
        <begin position="339"/>
        <end position="398"/>
    </location>
</feature>
<keyword evidence="4" id="KW-0597">Phosphoprotein</keyword>
<organism evidence="12 13">
    <name type="scientific">Acanthamoeba castellanii (strain ATCC 30010 / Neff)</name>
    <dbReference type="NCBI Taxonomy" id="1257118"/>
    <lineage>
        <taxon>Eukaryota</taxon>
        <taxon>Amoebozoa</taxon>
        <taxon>Discosea</taxon>
        <taxon>Longamoebia</taxon>
        <taxon>Centramoebida</taxon>
        <taxon>Acanthamoebidae</taxon>
        <taxon>Acanthamoeba</taxon>
    </lineage>
</organism>
<dbReference type="SMART" id="SM00326">
    <property type="entry name" value="SH3"/>
    <property type="match status" value="2"/>
</dbReference>
<dbReference type="FunFam" id="2.30.30.40:FF:000033">
    <property type="entry name" value="FCH and double SH3 domains protein 2"/>
    <property type="match status" value="1"/>
</dbReference>
<dbReference type="KEGG" id="acan:ACA1_215920"/>
<dbReference type="GO" id="GO:0030041">
    <property type="term" value="P:actin filament polymerization"/>
    <property type="evidence" value="ECO:0007669"/>
    <property type="project" value="TreeGrafter"/>
</dbReference>
<dbReference type="GO" id="GO:0008017">
    <property type="term" value="F:microtubule binding"/>
    <property type="evidence" value="ECO:0007669"/>
    <property type="project" value="TreeGrafter"/>
</dbReference>
<evidence type="ECO:0000313" key="13">
    <source>
        <dbReference type="Proteomes" id="UP000011083"/>
    </source>
</evidence>
<dbReference type="Gene3D" id="1.20.1270.60">
    <property type="entry name" value="Arfaptin homology (AH) domain/BAR domain"/>
    <property type="match status" value="1"/>
</dbReference>
<dbReference type="PROSITE" id="PS50002">
    <property type="entry name" value="SH3"/>
    <property type="match status" value="2"/>
</dbReference>
<dbReference type="InterPro" id="IPR031160">
    <property type="entry name" value="F_BAR_dom"/>
</dbReference>
<keyword evidence="3" id="KW-0963">Cytoplasm</keyword>
<keyword evidence="2 7" id="KW-0728">SH3 domain</keyword>
<feature type="compositionally biased region" description="Low complexity" evidence="9">
    <location>
        <begin position="298"/>
        <end position="322"/>
    </location>
</feature>
<evidence type="ECO:0000259" key="10">
    <source>
        <dbReference type="PROSITE" id="PS50002"/>
    </source>
</evidence>
<dbReference type="PANTHER" id="PTHR23065">
    <property type="entry name" value="PROLINE-SERINE-THREONINE PHOSPHATASE INTERACTING PROTEIN 1"/>
    <property type="match status" value="1"/>
</dbReference>
<dbReference type="VEuPathDB" id="AmoebaDB:ACA1_215920"/>
<dbReference type="GO" id="GO:0005737">
    <property type="term" value="C:cytoplasm"/>
    <property type="evidence" value="ECO:0007669"/>
    <property type="project" value="TreeGrafter"/>
</dbReference>
<dbReference type="InterPro" id="IPR027267">
    <property type="entry name" value="AH/BAR_dom_sf"/>
</dbReference>
<dbReference type="GO" id="GO:0005886">
    <property type="term" value="C:plasma membrane"/>
    <property type="evidence" value="ECO:0007669"/>
    <property type="project" value="TreeGrafter"/>
</dbReference>